<name>A0ABS1YBV1_9ACTN</name>
<keyword evidence="2" id="KW-1185">Reference proteome</keyword>
<reference evidence="1 2" key="1">
    <citation type="submission" date="2021-01" db="EMBL/GenBank/DDBJ databases">
        <title>Draft genome sequence of Micromonospora sp. strain STR1s_6.</title>
        <authorList>
            <person name="Karlyshev A."/>
            <person name="Jawad R."/>
        </authorList>
    </citation>
    <scope>NUCLEOTIDE SEQUENCE [LARGE SCALE GENOMIC DNA]</scope>
    <source>
        <strain evidence="1 2">STR1S-6</strain>
    </source>
</reference>
<sequence>MQAVADLAGEVGTAQDTSRTAGGTATLACAVTVGHLPDGVVVTVRADVGAPESGQLMYEGLRQVQEASGPVTELPGIGAAAYTYTDKATGTYVVAYDANLYLTVGAAPLRIGARLPADLAKRLSAVVSSAMNTLRA</sequence>
<comment type="caution">
    <text evidence="1">The sequence shown here is derived from an EMBL/GenBank/DDBJ whole genome shotgun (WGS) entry which is preliminary data.</text>
</comment>
<gene>
    <name evidence="1" type="ORF">JM949_04635</name>
</gene>
<dbReference type="Proteomes" id="UP000622245">
    <property type="component" value="Unassembled WGS sequence"/>
</dbReference>
<evidence type="ECO:0000313" key="1">
    <source>
        <dbReference type="EMBL" id="MBM0274784.1"/>
    </source>
</evidence>
<accession>A0ABS1YBV1</accession>
<evidence type="ECO:0000313" key="2">
    <source>
        <dbReference type="Proteomes" id="UP000622245"/>
    </source>
</evidence>
<organism evidence="1 2">
    <name type="scientific">Micromonospora tarensis</name>
    <dbReference type="NCBI Taxonomy" id="2806100"/>
    <lineage>
        <taxon>Bacteria</taxon>
        <taxon>Bacillati</taxon>
        <taxon>Actinomycetota</taxon>
        <taxon>Actinomycetes</taxon>
        <taxon>Micromonosporales</taxon>
        <taxon>Micromonosporaceae</taxon>
        <taxon>Micromonospora</taxon>
    </lineage>
</organism>
<proteinExistence type="predicted"/>
<dbReference type="EMBL" id="JAEVHL010000012">
    <property type="protein sequence ID" value="MBM0274784.1"/>
    <property type="molecule type" value="Genomic_DNA"/>
</dbReference>
<protein>
    <submittedName>
        <fullName evidence="1">Uncharacterized protein</fullName>
    </submittedName>
</protein>